<organism evidence="3">
    <name type="scientific">Riboviria sp</name>
    <dbReference type="NCBI Taxonomy" id="2585031"/>
    <lineage>
        <taxon>Viruses</taxon>
        <taxon>Riboviria</taxon>
    </lineage>
</organism>
<sequence>MKFTAEKVEKFIVKAIEKGRLTRYLRRWAESDLWLSEFARSLWELTGEYQRERRNRRFKTILGFILLVAVIGGRIAANKGLFNRLLAGNNLVSNFLRTLYTWMTVDPLSLNLEDDDADLGAQGQDNPEADREVVAAGNAGDRRAQDRVAEVEDFCTVRRHGNKQLHVRDPEQLPPMPIDVAPFVPEVSHTAHAALGGDADARKQVAELLTECQTAKEELRETARIEGFGPSPGSTNSIAPTPGPCAQNSTIGSKDSDMTNKSEELRSRVSARIQKLLSGRSEANLSKAERRKLANWRQELKLLSRKPSKTLESKSKNSRQPLNTFPVDPASNATKPLDELAKLEDGKDSLKTAYEIYRSTEKQPNKLVSRCLDIVESFVELKNTIAIGLLCVGGFYLLVQTTLNLITVVRVANMSRLRILNLALFEHKGRSGYIARLLLKRWLQHSAGGLQRSIRMKISSFGSIIQAALTGAKAFDFSVLLEPFSWVKRFFKESMPTYLSNATEVLKDLFPHSLPSWMSPETVKSASKASFDWLVEWQEMKECRLYYPRIKCEKLLGRKF</sequence>
<name>A0A8K1MZJ5_9VIRU</name>
<evidence type="ECO:0000256" key="1">
    <source>
        <dbReference type="SAM" id="MobiDB-lite"/>
    </source>
</evidence>
<evidence type="ECO:0000256" key="2">
    <source>
        <dbReference type="SAM" id="Phobius"/>
    </source>
</evidence>
<proteinExistence type="predicted"/>
<keyword evidence="2" id="KW-0472">Membrane</keyword>
<reference evidence="3" key="1">
    <citation type="submission" date="2021-06" db="EMBL/GenBank/DDBJ databases">
        <title>Viral sequences from lizard feces in the Qinghai-Tibetan Plateau, China.</title>
        <authorList>
            <person name="Lu J."/>
            <person name="Shen Q."/>
            <person name="Zhang W."/>
        </authorList>
    </citation>
    <scope>NUCLEOTIDE SEQUENCE</scope>
    <source>
        <strain evidence="3">2PE-RDRP-12</strain>
    </source>
</reference>
<feature type="region of interest" description="Disordered" evidence="1">
    <location>
        <begin position="307"/>
        <end position="333"/>
    </location>
</feature>
<evidence type="ECO:0008006" key="4">
    <source>
        <dbReference type="Google" id="ProtNLM"/>
    </source>
</evidence>
<feature type="transmembrane region" description="Helical" evidence="2">
    <location>
        <begin position="60"/>
        <end position="77"/>
    </location>
</feature>
<keyword evidence="2" id="KW-1133">Transmembrane helix</keyword>
<keyword evidence="2" id="KW-0812">Transmembrane</keyword>
<feature type="compositionally biased region" description="Basic and acidic residues" evidence="1">
    <location>
        <begin position="254"/>
        <end position="267"/>
    </location>
</feature>
<feature type="region of interest" description="Disordered" evidence="1">
    <location>
        <begin position="224"/>
        <end position="267"/>
    </location>
</feature>
<protein>
    <recommendedName>
        <fullName evidence="4">Transmembrane protein</fullName>
    </recommendedName>
</protein>
<accession>A0A8K1MZJ5</accession>
<evidence type="ECO:0000313" key="3">
    <source>
        <dbReference type="EMBL" id="UCS96359.1"/>
    </source>
</evidence>
<feature type="transmembrane region" description="Helical" evidence="2">
    <location>
        <begin position="385"/>
        <end position="409"/>
    </location>
</feature>
<dbReference type="EMBL" id="MZ375176">
    <property type="protein sequence ID" value="UCS96359.1"/>
    <property type="molecule type" value="Genomic_RNA"/>
</dbReference>